<dbReference type="PROSITE" id="PS01064">
    <property type="entry name" value="PYRIDOX_OXIDASE"/>
    <property type="match status" value="1"/>
</dbReference>
<evidence type="ECO:0000259" key="10">
    <source>
        <dbReference type="Pfam" id="PF01243"/>
    </source>
</evidence>
<evidence type="ECO:0000256" key="2">
    <source>
        <dbReference type="ARBA" id="ARBA00011738"/>
    </source>
</evidence>
<dbReference type="PANTHER" id="PTHR10851">
    <property type="entry name" value="PYRIDOXINE-5-PHOSPHATE OXIDASE"/>
    <property type="match status" value="1"/>
</dbReference>
<dbReference type="InterPro" id="IPR000659">
    <property type="entry name" value="Pyridox_Oxase"/>
</dbReference>
<dbReference type="PANTHER" id="PTHR10851:SF0">
    <property type="entry name" value="PYRIDOXINE-5'-PHOSPHATE OXIDASE"/>
    <property type="match status" value="1"/>
</dbReference>
<evidence type="ECO:0000256" key="3">
    <source>
        <dbReference type="ARBA" id="ARBA00022630"/>
    </source>
</evidence>
<dbReference type="NCBIfam" id="NF004231">
    <property type="entry name" value="PRK05679.1"/>
    <property type="match status" value="1"/>
</dbReference>
<comment type="pathway">
    <text evidence="7">Cofactor metabolism; pyridoxal 5'-phosphate salvage; pyridoxal 5'-phosphate from pyridoxamine 5'-phosphate: step 1/1.</text>
</comment>
<comment type="similarity">
    <text evidence="1 7">Belongs to the pyridoxamine 5'-phosphate oxidase family.</text>
</comment>
<evidence type="ECO:0000256" key="1">
    <source>
        <dbReference type="ARBA" id="ARBA00007301"/>
    </source>
</evidence>
<feature type="binding site" evidence="7 8">
    <location>
        <position position="209"/>
    </location>
    <ligand>
        <name>FMN</name>
        <dbReference type="ChEBI" id="CHEBI:58210"/>
    </ligand>
</feature>
<evidence type="ECO:0000256" key="9">
    <source>
        <dbReference type="SAM" id="MobiDB-lite"/>
    </source>
</evidence>
<feature type="binding site" evidence="7 8">
    <location>
        <begin position="83"/>
        <end position="84"/>
    </location>
    <ligand>
        <name>FMN</name>
        <dbReference type="ChEBI" id="CHEBI:58210"/>
    </ligand>
</feature>
<evidence type="ECO:0000256" key="6">
    <source>
        <dbReference type="ARBA" id="ARBA00023096"/>
    </source>
</evidence>
<feature type="binding site" evidence="7 8">
    <location>
        <position position="199"/>
    </location>
    <ligand>
        <name>FMN</name>
        <dbReference type="ChEBI" id="CHEBI:58210"/>
    </ligand>
</feature>
<keyword evidence="4 7" id="KW-0288">FMN</keyword>
<feature type="binding site" evidence="7">
    <location>
        <position position="138"/>
    </location>
    <ligand>
        <name>substrate</name>
    </ligand>
</feature>
<protein>
    <recommendedName>
        <fullName evidence="7">Pyridoxine/pyridoxamine 5'-phosphate oxidase</fullName>
        <ecNumber evidence="7">1.4.3.5</ecNumber>
    </recommendedName>
    <alternativeName>
        <fullName evidence="7">PNP/PMP oxidase</fullName>
        <shortName evidence="7">PNPOx</shortName>
    </alternativeName>
    <alternativeName>
        <fullName evidence="7">Pyridoxal 5'-phosphate synthase</fullName>
    </alternativeName>
</protein>
<feature type="binding site" evidence="7">
    <location>
        <position position="130"/>
    </location>
    <ligand>
        <name>substrate</name>
    </ligand>
</feature>
<dbReference type="Proteomes" id="UP000236723">
    <property type="component" value="Unassembled WGS sequence"/>
</dbReference>
<dbReference type="InterPro" id="IPR019576">
    <property type="entry name" value="Pyridoxamine_oxidase_dimer_C"/>
</dbReference>
<sequence>MQHNPDPARLRSAYEGNGTVRSSFPGDLPGEPVDLFAAWFTDALAAGLPEPNAMVLATASADAVPSARLVLLKGYGIDGFRFFTNHTSRKGRELAANPRAALVFPWHAIHRQVRVTGPVRRLSEEDSAAYFRSRPYGSQVGAWASHQSAVVGSREELDARYAELAEKWPDPAVVAGAEEVPVPPFWGGYLVVPEEIEFWQGRPDRMHDRIRYRREETGGVAPSGRWVIERLCP</sequence>
<dbReference type="UniPathway" id="UPA01068">
    <property type="reaction ID" value="UER00304"/>
</dbReference>
<evidence type="ECO:0000259" key="11">
    <source>
        <dbReference type="Pfam" id="PF10590"/>
    </source>
</evidence>
<dbReference type="GO" id="GO:0010181">
    <property type="term" value="F:FMN binding"/>
    <property type="evidence" value="ECO:0007669"/>
    <property type="project" value="UniProtKB-UniRule"/>
</dbReference>
<comment type="function">
    <text evidence="7">Catalyzes the oxidation of either pyridoxine 5'-phosphate (PNP) or pyridoxamine 5'-phosphate (PMP) into pyridoxal 5'-phosphate (PLP).</text>
</comment>
<dbReference type="PIRSF" id="PIRSF000190">
    <property type="entry name" value="Pyd_amn-ph_oxd"/>
    <property type="match status" value="1"/>
</dbReference>
<feature type="binding site" evidence="7">
    <location>
        <position position="134"/>
    </location>
    <ligand>
        <name>substrate</name>
    </ligand>
</feature>
<dbReference type="EC" id="1.4.3.5" evidence="7"/>
<organism evidence="12 13">
    <name type="scientific">Thermomonospora echinospora</name>
    <dbReference type="NCBI Taxonomy" id="1992"/>
    <lineage>
        <taxon>Bacteria</taxon>
        <taxon>Bacillati</taxon>
        <taxon>Actinomycetota</taxon>
        <taxon>Actinomycetes</taxon>
        <taxon>Streptosporangiales</taxon>
        <taxon>Thermomonosporaceae</taxon>
        <taxon>Thermomonospora</taxon>
    </lineage>
</organism>
<dbReference type="NCBIfam" id="TIGR00558">
    <property type="entry name" value="pdxH"/>
    <property type="match status" value="1"/>
</dbReference>
<dbReference type="AlphaFoldDB" id="A0A1H6E5U0"/>
<feature type="binding site" evidence="7 8">
    <location>
        <position position="112"/>
    </location>
    <ligand>
        <name>FMN</name>
        <dbReference type="ChEBI" id="CHEBI:58210"/>
    </ligand>
</feature>
<feature type="domain" description="Pyridoxine 5'-phosphate oxidase dimerisation C-terminal" evidence="11">
    <location>
        <begin position="186"/>
        <end position="233"/>
    </location>
</feature>
<evidence type="ECO:0000256" key="4">
    <source>
        <dbReference type="ARBA" id="ARBA00022643"/>
    </source>
</evidence>
<feature type="binding site" evidence="7">
    <location>
        <position position="73"/>
    </location>
    <ligand>
        <name>substrate</name>
    </ligand>
</feature>
<feature type="binding site" evidence="7">
    <location>
        <begin position="205"/>
        <end position="207"/>
    </location>
    <ligand>
        <name>substrate</name>
    </ligand>
</feature>
<dbReference type="SUPFAM" id="SSF50475">
    <property type="entry name" value="FMN-binding split barrel"/>
    <property type="match status" value="1"/>
</dbReference>
<evidence type="ECO:0000256" key="7">
    <source>
        <dbReference type="HAMAP-Rule" id="MF_01629"/>
    </source>
</evidence>
<evidence type="ECO:0000256" key="8">
    <source>
        <dbReference type="PIRSR" id="PIRSR000190-2"/>
    </source>
</evidence>
<accession>A0A1H6E5U0</accession>
<feature type="binding site" evidence="7 8">
    <location>
        <position position="89"/>
    </location>
    <ligand>
        <name>FMN</name>
        <dbReference type="ChEBI" id="CHEBI:58210"/>
    </ligand>
</feature>
<feature type="domain" description="Pyridoxamine 5'-phosphate oxidase N-terminal" evidence="10">
    <location>
        <begin position="40"/>
        <end position="164"/>
    </location>
</feature>
<comment type="subunit">
    <text evidence="2 7">Homodimer.</text>
</comment>
<dbReference type="GO" id="GO:0004733">
    <property type="term" value="F:pyridoxamine phosphate oxidase activity"/>
    <property type="evidence" value="ECO:0007669"/>
    <property type="project" value="UniProtKB-UniRule"/>
</dbReference>
<feature type="binding site" evidence="7 8">
    <location>
        <begin position="147"/>
        <end position="148"/>
    </location>
    <ligand>
        <name>FMN</name>
        <dbReference type="ChEBI" id="CHEBI:58210"/>
    </ligand>
</feature>
<keyword evidence="6 7" id="KW-0664">Pyridoxine biosynthesis</keyword>
<comment type="catalytic activity">
    <reaction evidence="7">
        <text>pyridoxamine 5'-phosphate + O2 + H2O = pyridoxal 5'-phosphate + H2O2 + NH4(+)</text>
        <dbReference type="Rhea" id="RHEA:15817"/>
        <dbReference type="ChEBI" id="CHEBI:15377"/>
        <dbReference type="ChEBI" id="CHEBI:15379"/>
        <dbReference type="ChEBI" id="CHEBI:16240"/>
        <dbReference type="ChEBI" id="CHEBI:28938"/>
        <dbReference type="ChEBI" id="CHEBI:58451"/>
        <dbReference type="ChEBI" id="CHEBI:597326"/>
        <dbReference type="EC" id="1.4.3.5"/>
    </reaction>
</comment>
<feature type="region of interest" description="Disordered" evidence="9">
    <location>
        <begin position="1"/>
        <end position="26"/>
    </location>
</feature>
<evidence type="ECO:0000313" key="13">
    <source>
        <dbReference type="Proteomes" id="UP000236723"/>
    </source>
</evidence>
<dbReference type="GO" id="GO:0008615">
    <property type="term" value="P:pyridoxine biosynthetic process"/>
    <property type="evidence" value="ECO:0007669"/>
    <property type="project" value="UniProtKB-UniRule"/>
</dbReference>
<dbReference type="Pfam" id="PF01243">
    <property type="entry name" value="PNPOx_N"/>
    <property type="match status" value="1"/>
</dbReference>
<dbReference type="InterPro" id="IPR012349">
    <property type="entry name" value="Split_barrel_FMN-bd"/>
</dbReference>
<feature type="binding site" evidence="7 8">
    <location>
        <begin position="68"/>
        <end position="73"/>
    </location>
    <ligand>
        <name>FMN</name>
        <dbReference type="ChEBI" id="CHEBI:58210"/>
    </ligand>
</feature>
<feature type="binding site" evidence="7 8">
    <location>
        <position position="90"/>
    </location>
    <ligand>
        <name>FMN</name>
        <dbReference type="ChEBI" id="CHEBI:58210"/>
    </ligand>
</feature>
<comment type="catalytic activity">
    <reaction evidence="7">
        <text>pyridoxine 5'-phosphate + O2 = pyridoxal 5'-phosphate + H2O2</text>
        <dbReference type="Rhea" id="RHEA:15149"/>
        <dbReference type="ChEBI" id="CHEBI:15379"/>
        <dbReference type="ChEBI" id="CHEBI:16240"/>
        <dbReference type="ChEBI" id="CHEBI:58589"/>
        <dbReference type="ChEBI" id="CHEBI:597326"/>
        <dbReference type="EC" id="1.4.3.5"/>
    </reaction>
</comment>
<comment type="pathway">
    <text evidence="7">Cofactor metabolism; pyridoxal 5'-phosphate salvage; pyridoxal 5'-phosphate from pyridoxine 5'-phosphate: step 1/1.</text>
</comment>
<keyword evidence="3 7" id="KW-0285">Flavoprotein</keyword>
<dbReference type="FunFam" id="2.30.110.10:FF:000020">
    <property type="entry name" value="PNPO isoform 11"/>
    <property type="match status" value="1"/>
</dbReference>
<proteinExistence type="inferred from homology"/>
<dbReference type="Pfam" id="PF10590">
    <property type="entry name" value="PNP_phzG_C"/>
    <property type="match status" value="1"/>
</dbReference>
<dbReference type="InterPro" id="IPR011576">
    <property type="entry name" value="Pyridox_Oxase_N"/>
</dbReference>
<dbReference type="RefSeq" id="WP_103944408.1">
    <property type="nucleotide sequence ID" value="NZ_FNVO01000033.1"/>
</dbReference>
<keyword evidence="5 7" id="KW-0560">Oxidoreductase</keyword>
<name>A0A1H6E5U0_9ACTN</name>
<keyword evidence="13" id="KW-1185">Reference proteome</keyword>
<dbReference type="Gene3D" id="2.30.110.10">
    <property type="entry name" value="Electron Transport, Fmn-binding Protein, Chain A"/>
    <property type="match status" value="1"/>
</dbReference>
<dbReference type="OrthoDB" id="9780392at2"/>
<dbReference type="InterPro" id="IPR019740">
    <property type="entry name" value="Pyridox_Oxase_CS"/>
</dbReference>
<evidence type="ECO:0000256" key="5">
    <source>
        <dbReference type="ARBA" id="ARBA00023002"/>
    </source>
</evidence>
<gene>
    <name evidence="7" type="primary">pdxH</name>
    <name evidence="12" type="ORF">SAMN04489712_13317</name>
</gene>
<evidence type="ECO:0000313" key="12">
    <source>
        <dbReference type="EMBL" id="SEG92326.1"/>
    </source>
</evidence>
<reference evidence="13" key="1">
    <citation type="submission" date="2016-10" db="EMBL/GenBank/DDBJ databases">
        <authorList>
            <person name="Varghese N."/>
            <person name="Submissions S."/>
        </authorList>
    </citation>
    <scope>NUCLEOTIDE SEQUENCE [LARGE SCALE GENOMIC DNA]</scope>
    <source>
        <strain evidence="13">DSM 43163</strain>
    </source>
</reference>
<dbReference type="EMBL" id="FNVO01000033">
    <property type="protein sequence ID" value="SEG92326.1"/>
    <property type="molecule type" value="Genomic_DNA"/>
</dbReference>
<dbReference type="HAMAP" id="MF_01629">
    <property type="entry name" value="PdxH"/>
    <property type="match status" value="1"/>
</dbReference>
<comment type="cofactor">
    <cofactor evidence="7 8">
        <name>FMN</name>
        <dbReference type="ChEBI" id="CHEBI:58210"/>
    </cofactor>
    <text evidence="7 8">Binds 1 FMN per subunit.</text>
</comment>